<dbReference type="UniPathway" id="UPA00034">
    <property type="reaction ID" value="UER00021"/>
</dbReference>
<dbReference type="InterPro" id="IPR050072">
    <property type="entry name" value="Peptidase_M20A"/>
</dbReference>
<dbReference type="InterPro" id="IPR011650">
    <property type="entry name" value="Peptidase_M20_dimer"/>
</dbReference>
<dbReference type="OrthoDB" id="7055905at2"/>
<comment type="caution">
    <text evidence="13">The sequence shown here is derived from an EMBL/GenBank/DDBJ whole genome shotgun (WGS) entry which is preliminary data.</text>
</comment>
<comment type="cofactor">
    <cofactor evidence="1">
        <name>Co(2+)</name>
        <dbReference type="ChEBI" id="CHEBI:48828"/>
    </cofactor>
</comment>
<dbReference type="NCBIfam" id="TIGR01910">
    <property type="entry name" value="DapE-ArgE"/>
    <property type="match status" value="1"/>
</dbReference>
<comment type="similarity">
    <text evidence="4">Belongs to the peptidase M20A family.</text>
</comment>
<reference evidence="13 14" key="1">
    <citation type="submission" date="2018-10" db="EMBL/GenBank/DDBJ databases">
        <title>Genome sequencing of Arthrobacter oryzae TNB02.</title>
        <authorList>
            <person name="Cho Y.-J."/>
            <person name="Cho A."/>
            <person name="Kim O.-S."/>
        </authorList>
    </citation>
    <scope>NUCLEOTIDE SEQUENCE [LARGE SCALE GENOMIC DNA]</scope>
    <source>
        <strain evidence="13 14">TNB02</strain>
    </source>
</reference>
<dbReference type="SUPFAM" id="SSF53187">
    <property type="entry name" value="Zn-dependent exopeptidases"/>
    <property type="match status" value="1"/>
</dbReference>
<dbReference type="GO" id="GO:0009089">
    <property type="term" value="P:lysine biosynthetic process via diaminopimelate"/>
    <property type="evidence" value="ECO:0007669"/>
    <property type="project" value="UniProtKB-UniPathway"/>
</dbReference>
<comment type="cofactor">
    <cofactor evidence="2">
        <name>Zn(2+)</name>
        <dbReference type="ChEBI" id="CHEBI:29105"/>
    </cofactor>
</comment>
<evidence type="ECO:0000313" key="13">
    <source>
        <dbReference type="EMBL" id="RNL50396.1"/>
    </source>
</evidence>
<evidence type="ECO:0000256" key="7">
    <source>
        <dbReference type="ARBA" id="ARBA00022723"/>
    </source>
</evidence>
<dbReference type="Proteomes" id="UP000273807">
    <property type="component" value="Unassembled WGS sequence"/>
</dbReference>
<dbReference type="InterPro" id="IPR002933">
    <property type="entry name" value="Peptidase_M20"/>
</dbReference>
<dbReference type="Gene3D" id="3.40.630.10">
    <property type="entry name" value="Zn peptidases"/>
    <property type="match status" value="1"/>
</dbReference>
<dbReference type="InterPro" id="IPR001261">
    <property type="entry name" value="ArgE/DapE_CS"/>
</dbReference>
<dbReference type="AlphaFoldDB" id="A0A3N0BNY7"/>
<evidence type="ECO:0000256" key="6">
    <source>
        <dbReference type="ARBA" id="ARBA00016853"/>
    </source>
</evidence>
<proteinExistence type="inferred from homology"/>
<dbReference type="PANTHER" id="PTHR43808:SF25">
    <property type="entry name" value="PEPTIDASE M20 DIMERISATION DOMAIN-CONTAINING PROTEIN"/>
    <property type="match status" value="1"/>
</dbReference>
<dbReference type="Pfam" id="PF01546">
    <property type="entry name" value="Peptidase_M20"/>
    <property type="match status" value="1"/>
</dbReference>
<evidence type="ECO:0000256" key="1">
    <source>
        <dbReference type="ARBA" id="ARBA00001941"/>
    </source>
</evidence>
<dbReference type="EC" id="3.5.1.18" evidence="5"/>
<evidence type="ECO:0000256" key="9">
    <source>
        <dbReference type="ARBA" id="ARBA00022833"/>
    </source>
</evidence>
<comment type="catalytic activity">
    <reaction evidence="11">
        <text>N-succinyl-(2S,6S)-2,6-diaminopimelate + H2O = (2S,6S)-2,6-diaminopimelate + succinate</text>
        <dbReference type="Rhea" id="RHEA:22608"/>
        <dbReference type="ChEBI" id="CHEBI:15377"/>
        <dbReference type="ChEBI" id="CHEBI:30031"/>
        <dbReference type="ChEBI" id="CHEBI:57609"/>
        <dbReference type="ChEBI" id="CHEBI:58087"/>
        <dbReference type="EC" id="3.5.1.18"/>
    </reaction>
</comment>
<feature type="domain" description="Peptidase M20 dimerisation" evidence="12">
    <location>
        <begin position="177"/>
        <end position="286"/>
    </location>
</feature>
<dbReference type="PROSITE" id="PS00758">
    <property type="entry name" value="ARGE_DAPE_CPG2_1"/>
    <property type="match status" value="1"/>
</dbReference>
<accession>A0A3N0BNY7</accession>
<keyword evidence="8" id="KW-0378">Hydrolase</keyword>
<dbReference type="PANTHER" id="PTHR43808">
    <property type="entry name" value="ACETYLORNITHINE DEACETYLASE"/>
    <property type="match status" value="1"/>
</dbReference>
<comment type="pathway">
    <text evidence="3">Amino-acid biosynthesis; L-lysine biosynthesis via DAP pathway; LL-2,6-diaminopimelate from (S)-tetrahydrodipicolinate (succinylase route): step 3/3.</text>
</comment>
<dbReference type="GO" id="GO:0046872">
    <property type="term" value="F:metal ion binding"/>
    <property type="evidence" value="ECO:0007669"/>
    <property type="project" value="UniProtKB-KW"/>
</dbReference>
<dbReference type="SUPFAM" id="SSF55031">
    <property type="entry name" value="Bacterial exopeptidase dimerisation domain"/>
    <property type="match status" value="1"/>
</dbReference>
<evidence type="ECO:0000256" key="2">
    <source>
        <dbReference type="ARBA" id="ARBA00001947"/>
    </source>
</evidence>
<protein>
    <recommendedName>
        <fullName evidence="6">Probable succinyl-diaminopimelate desuccinylase</fullName>
        <ecNumber evidence="5">3.5.1.18</ecNumber>
    </recommendedName>
</protein>
<organism evidence="13 14">
    <name type="scientific">Arthrobacter oryzae</name>
    <dbReference type="NCBI Taxonomy" id="409290"/>
    <lineage>
        <taxon>Bacteria</taxon>
        <taxon>Bacillati</taxon>
        <taxon>Actinomycetota</taxon>
        <taxon>Actinomycetes</taxon>
        <taxon>Micrococcales</taxon>
        <taxon>Micrococcaceae</taxon>
        <taxon>Arthrobacter</taxon>
    </lineage>
</organism>
<sequence>MPEATHGVLEDPVALLQDLVRINSVNPDLVPGAAGEAALADFTADWLQRRGFTVTRLEAVSGRPSIVAVAAGTGGGKSLMFNGHLDTVTLAGYDGDPLEPRLEDDRMYGRGTFDMKAGIAAMMTAAAAAASRPHAGDIIVALVADEEFASAGTEEVLRHFTADAAIVSEPTHEDIVIAHRGFVWFDVTIHGTAAHGSRPDLGIDAIAKTGRFLTGLDELSRSLLTGPGHAVLGTGSIHASLIRGGEELSSYPAACTVSLERRTVPGESAATVEGELREILDAIAASDPDFSYTLAAGLERHAFEVPADAPIVRAVMAAAGAVMGQAAAVRGEAFWTDASLMLEAGIPGLLFGVDGAGAHAATEWVDLGSLKRVSHILAATATDFCH</sequence>
<dbReference type="InterPro" id="IPR036264">
    <property type="entry name" value="Bact_exopeptidase_dim_dom"/>
</dbReference>
<dbReference type="Gene3D" id="3.30.70.360">
    <property type="match status" value="1"/>
</dbReference>
<keyword evidence="9" id="KW-0862">Zinc</keyword>
<dbReference type="EMBL" id="RBED01000135">
    <property type="protein sequence ID" value="RNL50396.1"/>
    <property type="molecule type" value="Genomic_DNA"/>
</dbReference>
<evidence type="ECO:0000313" key="14">
    <source>
        <dbReference type="Proteomes" id="UP000273807"/>
    </source>
</evidence>
<dbReference type="Pfam" id="PF07687">
    <property type="entry name" value="M20_dimer"/>
    <property type="match status" value="1"/>
</dbReference>
<keyword evidence="10" id="KW-0170">Cobalt</keyword>
<evidence type="ECO:0000256" key="5">
    <source>
        <dbReference type="ARBA" id="ARBA00011921"/>
    </source>
</evidence>
<evidence type="ECO:0000259" key="12">
    <source>
        <dbReference type="Pfam" id="PF07687"/>
    </source>
</evidence>
<evidence type="ECO:0000256" key="10">
    <source>
        <dbReference type="ARBA" id="ARBA00023285"/>
    </source>
</evidence>
<evidence type="ECO:0000256" key="11">
    <source>
        <dbReference type="ARBA" id="ARBA00051301"/>
    </source>
</evidence>
<dbReference type="GO" id="GO:0009014">
    <property type="term" value="F:succinyl-diaminopimelate desuccinylase activity"/>
    <property type="evidence" value="ECO:0007669"/>
    <property type="project" value="UniProtKB-EC"/>
</dbReference>
<evidence type="ECO:0000256" key="3">
    <source>
        <dbReference type="ARBA" id="ARBA00005130"/>
    </source>
</evidence>
<gene>
    <name evidence="13" type="ORF">D7003_16670</name>
</gene>
<name>A0A3N0BNY7_9MICC</name>
<evidence type="ECO:0000256" key="8">
    <source>
        <dbReference type="ARBA" id="ARBA00022801"/>
    </source>
</evidence>
<keyword evidence="14" id="KW-1185">Reference proteome</keyword>
<dbReference type="InterPro" id="IPR010182">
    <property type="entry name" value="ArgE/DapE"/>
</dbReference>
<evidence type="ECO:0000256" key="4">
    <source>
        <dbReference type="ARBA" id="ARBA00006247"/>
    </source>
</evidence>
<keyword evidence="7" id="KW-0479">Metal-binding</keyword>